<dbReference type="AlphaFoldDB" id="A0AAQ3JR69"/>
<organism evidence="2 3">
    <name type="scientific">Canna indica</name>
    <name type="common">Indian-shot</name>
    <dbReference type="NCBI Taxonomy" id="4628"/>
    <lineage>
        <taxon>Eukaryota</taxon>
        <taxon>Viridiplantae</taxon>
        <taxon>Streptophyta</taxon>
        <taxon>Embryophyta</taxon>
        <taxon>Tracheophyta</taxon>
        <taxon>Spermatophyta</taxon>
        <taxon>Magnoliopsida</taxon>
        <taxon>Liliopsida</taxon>
        <taxon>Zingiberales</taxon>
        <taxon>Cannaceae</taxon>
        <taxon>Canna</taxon>
    </lineage>
</organism>
<dbReference type="Proteomes" id="UP001327560">
    <property type="component" value="Chromosome 1"/>
</dbReference>
<gene>
    <name evidence="2" type="ORF">Cni_G03184</name>
</gene>
<dbReference type="EMBL" id="CP136890">
    <property type="protein sequence ID" value="WOK94482.1"/>
    <property type="molecule type" value="Genomic_DNA"/>
</dbReference>
<name>A0AAQ3JR69_9LILI</name>
<feature type="region of interest" description="Disordered" evidence="1">
    <location>
        <begin position="1"/>
        <end position="25"/>
    </location>
</feature>
<feature type="compositionally biased region" description="Acidic residues" evidence="1">
    <location>
        <begin position="1"/>
        <end position="11"/>
    </location>
</feature>
<keyword evidence="3" id="KW-1185">Reference proteome</keyword>
<evidence type="ECO:0000313" key="3">
    <source>
        <dbReference type="Proteomes" id="UP001327560"/>
    </source>
</evidence>
<protein>
    <submittedName>
        <fullName evidence="2">Uncharacterized protein</fullName>
    </submittedName>
</protein>
<reference evidence="2 3" key="1">
    <citation type="submission" date="2023-10" db="EMBL/GenBank/DDBJ databases">
        <title>Chromosome-scale genome assembly provides insights into flower coloration mechanisms of Canna indica.</title>
        <authorList>
            <person name="Li C."/>
        </authorList>
    </citation>
    <scope>NUCLEOTIDE SEQUENCE [LARGE SCALE GENOMIC DNA]</scope>
    <source>
        <tissue evidence="2">Flower</tissue>
    </source>
</reference>
<sequence length="122" mass="13536">MLVAVDGEEEAQPPPAAAAEEKEREGRGVNLVLVKEVIAPTRREAEEQEQRALACRVFPLLTLPPPSIHPFIPLSDWDGNCAKGKGKYLILNKPIEMPDWNFCIEGNSLSSLYVSPYFETSN</sequence>
<proteinExistence type="predicted"/>
<accession>A0AAQ3JR69</accession>
<evidence type="ECO:0000256" key="1">
    <source>
        <dbReference type="SAM" id="MobiDB-lite"/>
    </source>
</evidence>
<evidence type="ECO:0000313" key="2">
    <source>
        <dbReference type="EMBL" id="WOK94482.1"/>
    </source>
</evidence>